<evidence type="ECO:0000259" key="5">
    <source>
        <dbReference type="PROSITE" id="PS50931"/>
    </source>
</evidence>
<evidence type="ECO:0000256" key="3">
    <source>
        <dbReference type="ARBA" id="ARBA00023125"/>
    </source>
</evidence>
<dbReference type="GO" id="GO:0003700">
    <property type="term" value="F:DNA-binding transcription factor activity"/>
    <property type="evidence" value="ECO:0007669"/>
    <property type="project" value="InterPro"/>
</dbReference>
<dbReference type="PROSITE" id="PS50931">
    <property type="entry name" value="HTH_LYSR"/>
    <property type="match status" value="1"/>
</dbReference>
<dbReference type="InterPro" id="IPR005119">
    <property type="entry name" value="LysR_subst-bd"/>
</dbReference>
<dbReference type="Proteomes" id="UP000244197">
    <property type="component" value="Unassembled WGS sequence"/>
</dbReference>
<dbReference type="Gene3D" id="3.40.190.10">
    <property type="entry name" value="Periplasmic binding protein-like II"/>
    <property type="match status" value="2"/>
</dbReference>
<reference evidence="6 7" key="1">
    <citation type="submission" date="2017-11" db="EMBL/GenBank/DDBJ databases">
        <title>Population delineation of vibrios coincides with oyster pathogenicity.</title>
        <authorList>
            <person name="Bruto M."/>
            <person name="Labreuche Y."/>
            <person name="James A."/>
            <person name="Piel D."/>
            <person name="Chenivesse S."/>
            <person name="Petton B."/>
            <person name="Polz M.F."/>
            <person name="Le Roux F."/>
        </authorList>
    </citation>
    <scope>NUCLEOTIDE SEQUENCE [LARGE SCALE GENOMIC DNA]</scope>
    <source>
        <strain evidence="6 7">FF_144</strain>
    </source>
</reference>
<dbReference type="InterPro" id="IPR036390">
    <property type="entry name" value="WH_DNA-bd_sf"/>
</dbReference>
<dbReference type="Gene3D" id="1.10.10.10">
    <property type="entry name" value="Winged helix-like DNA-binding domain superfamily/Winged helix DNA-binding domain"/>
    <property type="match status" value="1"/>
</dbReference>
<dbReference type="PANTHER" id="PTHR30126:SF2">
    <property type="entry name" value="HTH-TYPE TRANSCRIPTIONAL REGULATOR YJIE"/>
    <property type="match status" value="1"/>
</dbReference>
<dbReference type="InterPro" id="IPR036388">
    <property type="entry name" value="WH-like_DNA-bd_sf"/>
</dbReference>
<evidence type="ECO:0000256" key="4">
    <source>
        <dbReference type="ARBA" id="ARBA00023163"/>
    </source>
</evidence>
<proteinExistence type="inferred from homology"/>
<dbReference type="RefSeq" id="WP_017090969.1">
    <property type="nucleotide sequence ID" value="NZ_PIFK01000026.1"/>
</dbReference>
<protein>
    <submittedName>
        <fullName evidence="6">LysR family transcriptional regulator</fullName>
    </submittedName>
</protein>
<dbReference type="Pfam" id="PF03466">
    <property type="entry name" value="LysR_substrate"/>
    <property type="match status" value="1"/>
</dbReference>
<dbReference type="PANTHER" id="PTHR30126">
    <property type="entry name" value="HTH-TYPE TRANSCRIPTIONAL REGULATOR"/>
    <property type="match status" value="1"/>
</dbReference>
<name>A0A2T5EUE6_VIBSP</name>
<evidence type="ECO:0000313" key="6">
    <source>
        <dbReference type="EMBL" id="PTP33462.1"/>
    </source>
</evidence>
<sequence>MSLDTRWLEDFLVLAEVRNFSKAAKLRHITQPAFGRRIKSLERAVDQELIDRSSNPISLTAAGNLFHLTAKTIIAQMEQGLADLSKQSDSIFNPVRIATPHSLSSPTLIELFDSVQQETTIPYSADILRVDSGIQALKEGKCDFFLGFDHIALLQPPFENTLLGEGHFLLVCATENDEPIFSLEGNQTPYLRYTSESYTARLLEQHQPDLPVSLRPVFESSMCQLHKEMALLGKGVAWLPDLLIKKELSDRSLIALSPKQFSLPFSIRLYRYQTKLSPNSELIWLRITDRYSKQAPFSTTWFQND</sequence>
<dbReference type="GO" id="GO:0000976">
    <property type="term" value="F:transcription cis-regulatory region binding"/>
    <property type="evidence" value="ECO:0007669"/>
    <property type="project" value="TreeGrafter"/>
</dbReference>
<dbReference type="PRINTS" id="PR00039">
    <property type="entry name" value="HTHLYSR"/>
</dbReference>
<dbReference type="SUPFAM" id="SSF46785">
    <property type="entry name" value="Winged helix' DNA-binding domain"/>
    <property type="match status" value="1"/>
</dbReference>
<accession>A0A2T5EUE6</accession>
<evidence type="ECO:0000313" key="7">
    <source>
        <dbReference type="Proteomes" id="UP000244197"/>
    </source>
</evidence>
<dbReference type="AlphaFoldDB" id="A0A2T5EUE6"/>
<evidence type="ECO:0000256" key="1">
    <source>
        <dbReference type="ARBA" id="ARBA00009437"/>
    </source>
</evidence>
<comment type="caution">
    <text evidence="6">The sequence shown here is derived from an EMBL/GenBank/DDBJ whole genome shotgun (WGS) entry which is preliminary data.</text>
</comment>
<keyword evidence="4" id="KW-0804">Transcription</keyword>
<dbReference type="Pfam" id="PF00126">
    <property type="entry name" value="HTH_1"/>
    <property type="match status" value="1"/>
</dbReference>
<dbReference type="EMBL" id="PIFK01000026">
    <property type="protein sequence ID" value="PTP33462.1"/>
    <property type="molecule type" value="Genomic_DNA"/>
</dbReference>
<keyword evidence="2" id="KW-0805">Transcription regulation</keyword>
<keyword evidence="3" id="KW-0238">DNA-binding</keyword>
<dbReference type="InterPro" id="IPR000847">
    <property type="entry name" value="LysR_HTH_N"/>
</dbReference>
<comment type="similarity">
    <text evidence="1">Belongs to the LysR transcriptional regulatory family.</text>
</comment>
<dbReference type="SUPFAM" id="SSF53850">
    <property type="entry name" value="Periplasmic binding protein-like II"/>
    <property type="match status" value="1"/>
</dbReference>
<organism evidence="6 7">
    <name type="scientific">Vibrio splendidus</name>
    <dbReference type="NCBI Taxonomy" id="29497"/>
    <lineage>
        <taxon>Bacteria</taxon>
        <taxon>Pseudomonadati</taxon>
        <taxon>Pseudomonadota</taxon>
        <taxon>Gammaproteobacteria</taxon>
        <taxon>Vibrionales</taxon>
        <taxon>Vibrionaceae</taxon>
        <taxon>Vibrio</taxon>
    </lineage>
</organism>
<evidence type="ECO:0000256" key="2">
    <source>
        <dbReference type="ARBA" id="ARBA00023015"/>
    </source>
</evidence>
<feature type="domain" description="HTH lysR-type" evidence="5">
    <location>
        <begin position="3"/>
        <end position="60"/>
    </location>
</feature>
<gene>
    <name evidence="6" type="ORF">CWO07_14355</name>
</gene>